<reference evidence="2" key="1">
    <citation type="submission" date="2013-11" db="EMBL/GenBank/DDBJ databases">
        <title>Genome sequence of the fusiform rust pathogen reveals effectors for host alternation and coevolution with pine.</title>
        <authorList>
            <consortium name="DOE Joint Genome Institute"/>
            <person name="Smith K."/>
            <person name="Pendleton A."/>
            <person name="Kubisiak T."/>
            <person name="Anderson C."/>
            <person name="Salamov A."/>
            <person name="Aerts A."/>
            <person name="Riley R."/>
            <person name="Clum A."/>
            <person name="Lindquist E."/>
            <person name="Ence D."/>
            <person name="Campbell M."/>
            <person name="Kronenberg Z."/>
            <person name="Feau N."/>
            <person name="Dhillon B."/>
            <person name="Hamelin R."/>
            <person name="Burleigh J."/>
            <person name="Smith J."/>
            <person name="Yandell M."/>
            <person name="Nelson C."/>
            <person name="Grigoriev I."/>
            <person name="Davis J."/>
        </authorList>
    </citation>
    <scope>NUCLEOTIDE SEQUENCE</scope>
    <source>
        <strain evidence="2">G11</strain>
    </source>
</reference>
<evidence type="ECO:0000313" key="3">
    <source>
        <dbReference type="Proteomes" id="UP000886653"/>
    </source>
</evidence>
<dbReference type="EMBL" id="MU167424">
    <property type="protein sequence ID" value="KAG0140713.1"/>
    <property type="molecule type" value="Genomic_DNA"/>
</dbReference>
<evidence type="ECO:0000256" key="1">
    <source>
        <dbReference type="SAM" id="MobiDB-lite"/>
    </source>
</evidence>
<organism evidence="2 3">
    <name type="scientific">Cronartium quercuum f. sp. fusiforme G11</name>
    <dbReference type="NCBI Taxonomy" id="708437"/>
    <lineage>
        <taxon>Eukaryota</taxon>
        <taxon>Fungi</taxon>
        <taxon>Dikarya</taxon>
        <taxon>Basidiomycota</taxon>
        <taxon>Pucciniomycotina</taxon>
        <taxon>Pucciniomycetes</taxon>
        <taxon>Pucciniales</taxon>
        <taxon>Coleosporiaceae</taxon>
        <taxon>Cronartium</taxon>
    </lineage>
</organism>
<protein>
    <submittedName>
        <fullName evidence="2">Uncharacterized protein</fullName>
    </submittedName>
</protein>
<keyword evidence="3" id="KW-1185">Reference proteome</keyword>
<dbReference type="Proteomes" id="UP000886653">
    <property type="component" value="Unassembled WGS sequence"/>
</dbReference>
<proteinExistence type="predicted"/>
<evidence type="ECO:0000313" key="2">
    <source>
        <dbReference type="EMBL" id="KAG0140713.1"/>
    </source>
</evidence>
<comment type="caution">
    <text evidence="2">The sequence shown here is derived from an EMBL/GenBank/DDBJ whole genome shotgun (WGS) entry which is preliminary data.</text>
</comment>
<sequence length="66" mass="7399">MEQKTHRVEVLNNQPGPSRKCSLTQKELDEAADAALDLMNGAQFATTLAKKKRDPGSNFEKFDCFK</sequence>
<dbReference type="AlphaFoldDB" id="A0A9P6N7G4"/>
<feature type="compositionally biased region" description="Polar residues" evidence="1">
    <location>
        <begin position="11"/>
        <end position="21"/>
    </location>
</feature>
<name>A0A9P6N7G4_9BASI</name>
<gene>
    <name evidence="2" type="ORF">CROQUDRAFT_99741</name>
</gene>
<feature type="region of interest" description="Disordered" evidence="1">
    <location>
        <begin position="1"/>
        <end position="21"/>
    </location>
</feature>
<accession>A0A9P6N7G4</accession>